<evidence type="ECO:0000256" key="2">
    <source>
        <dbReference type="ARBA" id="ARBA00038210"/>
    </source>
</evidence>
<dbReference type="AlphaFoldDB" id="A0A0K6GBH0"/>
<evidence type="ECO:0000256" key="1">
    <source>
        <dbReference type="ARBA" id="ARBA00022803"/>
    </source>
</evidence>
<protein>
    <submittedName>
        <fullName evidence="5">Syntaxin-binding protein 5</fullName>
    </submittedName>
</protein>
<dbReference type="Proteomes" id="UP000044841">
    <property type="component" value="Unassembled WGS sequence"/>
</dbReference>
<reference evidence="5 6" key="1">
    <citation type="submission" date="2015-07" db="EMBL/GenBank/DDBJ databases">
        <authorList>
            <person name="Noorani M."/>
        </authorList>
    </citation>
    <scope>NUCLEOTIDE SEQUENCE [LARGE SCALE GENOMIC DNA]</scope>
    <source>
        <strain evidence="5">BBA 69670</strain>
    </source>
</reference>
<feature type="repeat" description="TPR" evidence="3">
    <location>
        <begin position="280"/>
        <end position="313"/>
    </location>
</feature>
<evidence type="ECO:0000259" key="4">
    <source>
        <dbReference type="Pfam" id="PF12770"/>
    </source>
</evidence>
<keyword evidence="6" id="KW-1185">Reference proteome</keyword>
<organism evidence="5 6">
    <name type="scientific">Rhizoctonia solani</name>
    <dbReference type="NCBI Taxonomy" id="456999"/>
    <lineage>
        <taxon>Eukaryota</taxon>
        <taxon>Fungi</taxon>
        <taxon>Dikarya</taxon>
        <taxon>Basidiomycota</taxon>
        <taxon>Agaricomycotina</taxon>
        <taxon>Agaricomycetes</taxon>
        <taxon>Cantharellales</taxon>
        <taxon>Ceratobasidiaceae</taxon>
        <taxon>Rhizoctonia</taxon>
    </lineage>
</organism>
<proteinExistence type="inferred from homology"/>
<evidence type="ECO:0000313" key="6">
    <source>
        <dbReference type="Proteomes" id="UP000044841"/>
    </source>
</evidence>
<comment type="similarity">
    <text evidence="2">Belongs to the APC3/CDC27 family.</text>
</comment>
<dbReference type="SUPFAM" id="SSF48452">
    <property type="entry name" value="TPR-like"/>
    <property type="match status" value="1"/>
</dbReference>
<dbReference type="InterPro" id="IPR019734">
    <property type="entry name" value="TPR_rpt"/>
</dbReference>
<dbReference type="InterPro" id="IPR011990">
    <property type="entry name" value="TPR-like_helical_dom_sf"/>
</dbReference>
<dbReference type="PROSITE" id="PS50005">
    <property type="entry name" value="TPR"/>
    <property type="match status" value="1"/>
</dbReference>
<sequence length="1263" mass="140948">MGILTSEEGARVLDTFPSMDQLEIVQKQAEANSGMHRINFWMMEGCLYLDHSLTGSQGARLYLDSVIKHLTLQVDSLLEMEDLQDQAGELEMEIIIFYLLRIIILGTIESIDKLIEWGTRVSREPSCSVTDSIVLLLLDVGPDFLHRSSSEGGPNADMSIECHTRAIKLLPESHPIMPSLLASLGNSYYWRATHENLPPEGVHANSIRAIQCYRAAVVLTSPQDQEYTDTLKGLGALLQKQMNRIERSEDIGFVIECASQIAEGIPEGNPILSYWLDTLARFFYKRFELFSNPEDADQAIASLTKAVSLQPSDPTLLFELHVHLGITHTLRHQEMNQVQDIDAAIKCYHQALLLAPKQVASTSPYSLGFLLTAIGNVHWKRFFQTGDSSELKMVIEYHCRAIPEIPEGHPRLAANFTGVGVSYLNQHECTGNPDDLSAALDWIHRAFQIAPEDPQVLAHLGSCYMHRFAISGGLEDIDESINHFAKALTLPLEETSRVMTLNNLGQAYRHRYLRLNNREDLEKSMRHFNSAVIHVEAMKNPLSALPGILSNLGVSYVDRYKIIEEQEDIDKAIQHLKHALSFGTHGPGVISSLFVNLGTALMSRYYTLNDDEDVNETIRLLTDGLAQIPADNPSRTLVLSNLGVAHLHRSEKHPNPDDISKAISLLSQASVSSPPEHSSTARLFNLLGKAYRARFKDSGDTVSLHCSLDHFRRAAQHLSGHPHIRFYAALAWAKAASLDSHSELLRAYQTAMDLVPQLVWLGMNIKERYSQEVTQAIGRMALEAAAVAITLEKYEMALEWLEQGRSVVWSQTLQLRTPLDELALVDASLATELKSVARELHEFQSMDRSTITVGLEKSPEASAQRHRYLAKHYEEIVGKIRQLPGFETFLQPKRAAELLSIPQKGPVVMVNIHELRCDALILIPGKSEITHVPLPDFSPEKAITCRTQMESSHISVRDRGFKRIEPVDQREERFQQVLLELWLGIVRPVLDCLGYRVPQRNVDSLPHITWCTTGALSFLPLHAAGCYDQPQARIFDYVISSYTPTLSGLVPKSSTPIEQRPRLLLVGQENTPGRTPLPGTRQELSHIRKHAQAPLSYIQLDGSEATREAVLNAMEEHEWIHLACHAHQNLRNPLDSGFFLHDGTLSLLQMSRKELKGKGLAFLSACHTAKGDKELSEEAIHLASGMLMAGYAAVIATMWSVVDEDAPLIADVVYGQLIESCQGDHRGAARALHVAVEKLREKVGVEAFVRWVPYIHIGGSGVE</sequence>
<accession>A0A0K6GBH0</accession>
<dbReference type="GO" id="GO:0005680">
    <property type="term" value="C:anaphase-promoting complex"/>
    <property type="evidence" value="ECO:0007669"/>
    <property type="project" value="UniProtKB-ARBA"/>
</dbReference>
<evidence type="ECO:0000256" key="3">
    <source>
        <dbReference type="PROSITE-ProRule" id="PRU00339"/>
    </source>
</evidence>
<name>A0A0K6GBH0_9AGAM</name>
<keyword evidence="1 3" id="KW-0802">TPR repeat</keyword>
<dbReference type="InterPro" id="IPR024983">
    <property type="entry name" value="CHAT_dom"/>
</dbReference>
<dbReference type="PANTHER" id="PTHR12558:SF13">
    <property type="entry name" value="CELL DIVISION CYCLE PROTEIN 27 HOMOLOG"/>
    <property type="match status" value="1"/>
</dbReference>
<gene>
    <name evidence="5" type="ORF">RSOLAG22IIIB_12036</name>
</gene>
<dbReference type="Gene3D" id="1.25.40.10">
    <property type="entry name" value="Tetratricopeptide repeat domain"/>
    <property type="match status" value="3"/>
</dbReference>
<dbReference type="EMBL" id="CYGV01001620">
    <property type="protein sequence ID" value="CUA75835.1"/>
    <property type="molecule type" value="Genomic_DNA"/>
</dbReference>
<evidence type="ECO:0000313" key="5">
    <source>
        <dbReference type="EMBL" id="CUA75835.1"/>
    </source>
</evidence>
<dbReference type="Pfam" id="PF12770">
    <property type="entry name" value="CHAT"/>
    <property type="match status" value="1"/>
</dbReference>
<dbReference type="SUPFAM" id="SSF81901">
    <property type="entry name" value="HCP-like"/>
    <property type="match status" value="1"/>
</dbReference>
<feature type="domain" description="CHAT" evidence="4">
    <location>
        <begin position="1002"/>
        <end position="1258"/>
    </location>
</feature>
<dbReference type="PANTHER" id="PTHR12558">
    <property type="entry name" value="CELL DIVISION CYCLE 16,23,27"/>
    <property type="match status" value="1"/>
</dbReference>